<reference evidence="3" key="1">
    <citation type="submission" date="2016-06" db="UniProtKB">
        <authorList>
            <consortium name="WormBaseParasite"/>
        </authorList>
    </citation>
    <scope>IDENTIFICATION</scope>
</reference>
<proteinExistence type="predicted"/>
<organism evidence="3">
    <name type="scientific">Gongylonema pulchrum</name>
    <dbReference type="NCBI Taxonomy" id="637853"/>
    <lineage>
        <taxon>Eukaryota</taxon>
        <taxon>Metazoa</taxon>
        <taxon>Ecdysozoa</taxon>
        <taxon>Nematoda</taxon>
        <taxon>Chromadorea</taxon>
        <taxon>Rhabditida</taxon>
        <taxon>Spirurina</taxon>
        <taxon>Spiruromorpha</taxon>
        <taxon>Spiruroidea</taxon>
        <taxon>Gongylonematidae</taxon>
        <taxon>Gongylonema</taxon>
    </lineage>
</organism>
<accession>A0A183DNB2</accession>
<keyword evidence="2" id="KW-1185">Reference proteome</keyword>
<reference evidence="1 2" key="2">
    <citation type="submission" date="2018-11" db="EMBL/GenBank/DDBJ databases">
        <authorList>
            <consortium name="Pathogen Informatics"/>
        </authorList>
    </citation>
    <scope>NUCLEOTIDE SEQUENCE [LARGE SCALE GENOMIC DNA]</scope>
</reference>
<evidence type="ECO:0000313" key="1">
    <source>
        <dbReference type="EMBL" id="VDN17125.1"/>
    </source>
</evidence>
<dbReference type="AlphaFoldDB" id="A0A183DNB2"/>
<gene>
    <name evidence="1" type="ORF">GPUH_LOCUS10203</name>
</gene>
<evidence type="ECO:0000313" key="3">
    <source>
        <dbReference type="WBParaSite" id="GPUH_0001021601-mRNA-1"/>
    </source>
</evidence>
<dbReference type="WBParaSite" id="GPUH_0001021601-mRNA-1">
    <property type="protein sequence ID" value="GPUH_0001021601-mRNA-1"/>
    <property type="gene ID" value="GPUH_0001021601"/>
</dbReference>
<name>A0A183DNB2_9BILA</name>
<sequence>MFILYLSLTFQKHQSYFMTSTATAAGTKKLIKTSAQNGTTNRPDIWLHDSCVRVRVYDFFSKESGSLGPTQIRLECLHELIMPFSSSPWWACSICYVAGANLDRIDEHVHSFGHKRIYIDEFHPDKLDLSNMDKITSMEKYHSVGSKIFEEQGKYETPEVLKLEGVNKNWVLQKLGLEPNDEAPNYTVGKVFGGHEALHCNVCHTILISIEETRQRCWNTHLSTKDHQRMQMIASAITDCMLFFQKEELFLNFVWGIISRQWSNNK</sequence>
<dbReference type="Proteomes" id="UP000271098">
    <property type="component" value="Unassembled WGS sequence"/>
</dbReference>
<evidence type="ECO:0000313" key="2">
    <source>
        <dbReference type="Proteomes" id="UP000271098"/>
    </source>
</evidence>
<protein>
    <submittedName>
        <fullName evidence="3">Zf-C2H2_3 domain-containing protein</fullName>
    </submittedName>
</protein>
<dbReference type="EMBL" id="UYRT01077879">
    <property type="protein sequence ID" value="VDN17125.1"/>
    <property type="molecule type" value="Genomic_DNA"/>
</dbReference>